<keyword evidence="2" id="KW-0732">Signal</keyword>
<proteinExistence type="predicted"/>
<accession>U5NVR4</accession>
<sequence>MTQIRPLSSTLVCAALAASLTACTGPTEFQSADELAAFIESYGIDCPDPARLGNYHVFECENVKGYWSAERPNIPSPPKPGKGRGSYIDNNQRAITTDHWILYSIGQPEDIRAGNEIINRIADDTNTKAFDMYW</sequence>
<feature type="region of interest" description="Disordered" evidence="1">
    <location>
        <begin position="69"/>
        <end position="88"/>
    </location>
</feature>
<dbReference type="AlphaFoldDB" id="U5NVR4"/>
<geneLocation type="plasmid" evidence="3">
    <name>pLMV7</name>
</geneLocation>
<keyword evidence="3" id="KW-0614">Plasmid</keyword>
<evidence type="ECO:0000256" key="1">
    <source>
        <dbReference type="SAM" id="MobiDB-lite"/>
    </source>
</evidence>
<name>U5NVR4_9MICC</name>
<gene>
    <name evidence="3" type="ORF">LMV7_p00100</name>
</gene>
<reference evidence="3" key="1">
    <citation type="journal article" date="2013" name="Genome Announc.">
        <title>First complete sequence of a giant linear plasmid from a micrococcus strain isolated from an extremely high-altitude lake.</title>
        <authorList>
            <person name="Dib J.R."/>
            <person name="Schuldes J."/>
            <person name="Thurmer A."/>
            <person name="Farias M.E."/>
            <person name="Daniel R."/>
            <person name="Meinhardt F."/>
        </authorList>
    </citation>
    <scope>NUCLEOTIDE SEQUENCE</scope>
    <source>
        <strain evidence="3">V7</strain>
        <plasmid evidence="3">pLMV7</plasmid>
    </source>
</reference>
<evidence type="ECO:0000256" key="2">
    <source>
        <dbReference type="SAM" id="SignalP"/>
    </source>
</evidence>
<feature type="signal peptide" evidence="2">
    <location>
        <begin position="1"/>
        <end position="24"/>
    </location>
</feature>
<dbReference type="RefSeq" id="WP_023190051.1">
    <property type="nucleotide sequence ID" value="NC_022599.1"/>
</dbReference>
<evidence type="ECO:0000313" key="3">
    <source>
        <dbReference type="EMBL" id="AGY35432.1"/>
    </source>
</evidence>
<protein>
    <submittedName>
        <fullName evidence="3">Uncharacterized protein</fullName>
    </submittedName>
</protein>
<dbReference type="PROSITE" id="PS51257">
    <property type="entry name" value="PROKAR_LIPOPROTEIN"/>
    <property type="match status" value="1"/>
</dbReference>
<organism evidence="3">
    <name type="scientific">Micrococcus sp. V7</name>
    <dbReference type="NCBI Taxonomy" id="404582"/>
    <lineage>
        <taxon>Bacteria</taxon>
        <taxon>Bacillati</taxon>
        <taxon>Actinomycetota</taxon>
        <taxon>Actinomycetes</taxon>
        <taxon>Micrococcales</taxon>
        <taxon>Micrococcaceae</taxon>
        <taxon>Micrococcus</taxon>
    </lineage>
</organism>
<dbReference type="EMBL" id="KF577591">
    <property type="protein sequence ID" value="AGY35432.1"/>
    <property type="molecule type" value="Genomic_DNA"/>
</dbReference>
<feature type="chain" id="PRO_5038653456" evidence="2">
    <location>
        <begin position="25"/>
        <end position="134"/>
    </location>
</feature>